<dbReference type="InterPro" id="IPR003113">
    <property type="entry name" value="PI3K_ABD"/>
</dbReference>
<evidence type="ECO:0000313" key="3">
    <source>
        <dbReference type="EMBL" id="VEN42540.1"/>
    </source>
</evidence>
<dbReference type="Proteomes" id="UP000410492">
    <property type="component" value="Unassembled WGS sequence"/>
</dbReference>
<dbReference type="EMBL" id="CAACVG010006915">
    <property type="protein sequence ID" value="VEN42540.1"/>
    <property type="molecule type" value="Genomic_DNA"/>
</dbReference>
<evidence type="ECO:0000256" key="1">
    <source>
        <dbReference type="PROSITE-ProRule" id="PRU00877"/>
    </source>
</evidence>
<name>A0A653C3R0_CALMS</name>
<feature type="domain" description="PI3K-ABD" evidence="2">
    <location>
        <begin position="18"/>
        <end position="107"/>
    </location>
</feature>
<dbReference type="OrthoDB" id="67688at2759"/>
<dbReference type="PROSITE" id="PS51544">
    <property type="entry name" value="PI3K_ABD"/>
    <property type="match status" value="1"/>
</dbReference>
<dbReference type="Pfam" id="PF02192">
    <property type="entry name" value="PI3K_p85B"/>
    <property type="match status" value="1"/>
</dbReference>
<comment type="similarity">
    <text evidence="1">Belongs to the PI3/PI4-kinase family.</text>
</comment>
<organism evidence="3 4">
    <name type="scientific">Callosobruchus maculatus</name>
    <name type="common">Southern cowpea weevil</name>
    <name type="synonym">Pulse bruchid</name>
    <dbReference type="NCBI Taxonomy" id="64391"/>
    <lineage>
        <taxon>Eukaryota</taxon>
        <taxon>Metazoa</taxon>
        <taxon>Ecdysozoa</taxon>
        <taxon>Arthropoda</taxon>
        <taxon>Hexapoda</taxon>
        <taxon>Insecta</taxon>
        <taxon>Pterygota</taxon>
        <taxon>Neoptera</taxon>
        <taxon>Endopterygota</taxon>
        <taxon>Coleoptera</taxon>
        <taxon>Polyphaga</taxon>
        <taxon>Cucujiformia</taxon>
        <taxon>Chrysomeloidea</taxon>
        <taxon>Chrysomelidae</taxon>
        <taxon>Bruchinae</taxon>
        <taxon>Bruchini</taxon>
        <taxon>Callosobruchus</taxon>
    </lineage>
</organism>
<keyword evidence="4" id="KW-1185">Reference proteome</keyword>
<dbReference type="SMART" id="SM00143">
    <property type="entry name" value="PI3K_p85B"/>
    <property type="match status" value="1"/>
</dbReference>
<proteinExistence type="inferred from homology"/>
<gene>
    <name evidence="3" type="ORF">CALMAC_LOCUS5988</name>
</gene>
<protein>
    <recommendedName>
        <fullName evidence="2">PI3K-ABD domain-containing protein</fullName>
    </recommendedName>
</protein>
<dbReference type="AlphaFoldDB" id="A0A653C3R0"/>
<accession>A0A653C3R0</accession>
<dbReference type="Gene3D" id="3.10.20.770">
    <property type="match status" value="1"/>
</dbReference>
<reference evidence="3 4" key="1">
    <citation type="submission" date="2019-01" db="EMBL/GenBank/DDBJ databases">
        <authorList>
            <person name="Sayadi A."/>
        </authorList>
    </citation>
    <scope>NUCLEOTIDE SEQUENCE [LARGE SCALE GENOMIC DNA]</scope>
</reference>
<evidence type="ECO:0000259" key="2">
    <source>
        <dbReference type="PROSITE" id="PS51544"/>
    </source>
</evidence>
<evidence type="ECO:0000313" key="4">
    <source>
        <dbReference type="Proteomes" id="UP000410492"/>
    </source>
</evidence>
<sequence length="126" mass="14186">MAPVPAEYLYDFWDNAPPDRPVEVTCLLPNGIIVLLTVNSNATLAEIKEDLWEEATKYPLYGKLHDMSVYIFTYVNSMAEKEKLTDESKRLCDIRPIGVTLIVTECRGEKADDSINITIGHLIGKI</sequence>